<evidence type="ECO:0008006" key="4">
    <source>
        <dbReference type="Google" id="ProtNLM"/>
    </source>
</evidence>
<sequence>MPFGPRPQTQGKVLPSLLNEEHRWLGQRHLLRNGGACRGQYSEAVLSELESQNDVQLEGMSAKVKMLKDITIAIGDEIRESSALAEKMVTGNDEPNAPDGGADGRRMESVAGFLLGGGTAFLDETD</sequence>
<proteinExistence type="predicted"/>
<dbReference type="CDD" id="cd15853">
    <property type="entry name" value="SNARE_Bet1"/>
    <property type="match status" value="1"/>
</dbReference>
<dbReference type="InterPro" id="IPR039899">
    <property type="entry name" value="BET1_SNARE"/>
</dbReference>
<comment type="subcellular location">
    <subcellularLocation>
        <location evidence="1">Endomembrane system</location>
        <topology evidence="1">Single-pass type IV membrane protein</topology>
    </subcellularLocation>
</comment>
<reference evidence="2" key="1">
    <citation type="submission" date="2021-03" db="EMBL/GenBank/DDBJ databases">
        <title>Comparative genomics and phylogenomic investigation of the class Geoglossomycetes provide insights into ecological specialization and systematics.</title>
        <authorList>
            <person name="Melie T."/>
            <person name="Pirro S."/>
            <person name="Miller A.N."/>
            <person name="Quandt A."/>
        </authorList>
    </citation>
    <scope>NUCLEOTIDE SEQUENCE</scope>
    <source>
        <strain evidence="2">CAQ_001_2017</strain>
    </source>
</reference>
<dbReference type="SUPFAM" id="SSF58038">
    <property type="entry name" value="SNARE fusion complex"/>
    <property type="match status" value="1"/>
</dbReference>
<name>A0A9P8RTG6_9PEZI</name>
<organism evidence="2 3">
    <name type="scientific">Trichoglossum hirsutum</name>
    <dbReference type="NCBI Taxonomy" id="265104"/>
    <lineage>
        <taxon>Eukaryota</taxon>
        <taxon>Fungi</taxon>
        <taxon>Dikarya</taxon>
        <taxon>Ascomycota</taxon>
        <taxon>Pezizomycotina</taxon>
        <taxon>Geoglossomycetes</taxon>
        <taxon>Geoglossales</taxon>
        <taxon>Geoglossaceae</taxon>
        <taxon>Trichoglossum</taxon>
    </lineage>
</organism>
<keyword evidence="3" id="KW-1185">Reference proteome</keyword>
<evidence type="ECO:0000313" key="3">
    <source>
        <dbReference type="Proteomes" id="UP000750711"/>
    </source>
</evidence>
<protein>
    <recommendedName>
        <fullName evidence="4">t-SNARE coiled-coil homology domain-containing protein</fullName>
    </recommendedName>
</protein>
<dbReference type="GO" id="GO:0012505">
    <property type="term" value="C:endomembrane system"/>
    <property type="evidence" value="ECO:0007669"/>
    <property type="project" value="UniProtKB-SubCell"/>
</dbReference>
<accession>A0A9P8RTG6</accession>
<dbReference type="Proteomes" id="UP000750711">
    <property type="component" value="Unassembled WGS sequence"/>
</dbReference>
<gene>
    <name evidence="2" type="ORF">GP486_000980</name>
</gene>
<dbReference type="EMBL" id="JAGHQM010000075">
    <property type="protein sequence ID" value="KAH0565622.1"/>
    <property type="molecule type" value="Genomic_DNA"/>
</dbReference>
<dbReference type="AlphaFoldDB" id="A0A9P8RTG6"/>
<evidence type="ECO:0000313" key="2">
    <source>
        <dbReference type="EMBL" id="KAH0565622.1"/>
    </source>
</evidence>
<evidence type="ECO:0000256" key="1">
    <source>
        <dbReference type="ARBA" id="ARBA00046280"/>
    </source>
</evidence>
<comment type="caution">
    <text evidence="2">The sequence shown here is derived from an EMBL/GenBank/DDBJ whole genome shotgun (WGS) entry which is preliminary data.</text>
</comment>